<dbReference type="Proteomes" id="UP001166286">
    <property type="component" value="Unassembled WGS sequence"/>
</dbReference>
<comment type="caution">
    <text evidence="1">The sequence shown here is derived from an EMBL/GenBank/DDBJ whole genome shotgun (WGS) entry which is preliminary data.</text>
</comment>
<dbReference type="EMBL" id="JAFEKC020000019">
    <property type="protein sequence ID" value="KAK0508950.1"/>
    <property type="molecule type" value="Genomic_DNA"/>
</dbReference>
<gene>
    <name evidence="1" type="ORF">JMJ35_008321</name>
</gene>
<accession>A0AA39V6W5</accession>
<reference evidence="1" key="1">
    <citation type="submission" date="2023-03" db="EMBL/GenBank/DDBJ databases">
        <title>Complete genome of Cladonia borealis.</title>
        <authorList>
            <person name="Park H."/>
        </authorList>
    </citation>
    <scope>NUCLEOTIDE SEQUENCE</scope>
    <source>
        <strain evidence="1">ANT050790</strain>
    </source>
</reference>
<evidence type="ECO:0000313" key="2">
    <source>
        <dbReference type="Proteomes" id="UP001166286"/>
    </source>
</evidence>
<evidence type="ECO:0000313" key="1">
    <source>
        <dbReference type="EMBL" id="KAK0508950.1"/>
    </source>
</evidence>
<dbReference type="AlphaFoldDB" id="A0AA39V6W5"/>
<proteinExistence type="predicted"/>
<keyword evidence="2" id="KW-1185">Reference proteome</keyword>
<sequence>MTGRGDGRIMRPSTNPAVTIGLTLSTPSPTITPSSTLTLTLTARILTIPHPALPITLTAYQNPFARIPTNPSYTAMQCIAPKESEAKRIAINPYAQPRAHRGMFGKRVNLKEWMEWMWLSKRAEEEEEEEGMEEEDEGNKLGRLSLVELERGEEPDLLALVIESGEVDFEVV</sequence>
<protein>
    <submittedName>
        <fullName evidence="1">Uncharacterized protein</fullName>
    </submittedName>
</protein>
<organism evidence="1 2">
    <name type="scientific">Cladonia borealis</name>
    <dbReference type="NCBI Taxonomy" id="184061"/>
    <lineage>
        <taxon>Eukaryota</taxon>
        <taxon>Fungi</taxon>
        <taxon>Dikarya</taxon>
        <taxon>Ascomycota</taxon>
        <taxon>Pezizomycotina</taxon>
        <taxon>Lecanoromycetes</taxon>
        <taxon>OSLEUM clade</taxon>
        <taxon>Lecanoromycetidae</taxon>
        <taxon>Lecanorales</taxon>
        <taxon>Lecanorineae</taxon>
        <taxon>Cladoniaceae</taxon>
        <taxon>Cladonia</taxon>
    </lineage>
</organism>
<name>A0AA39V6W5_9LECA</name>